<dbReference type="Gene3D" id="1.10.10.10">
    <property type="entry name" value="Winged helix-like DNA-binding domain superfamily/Winged helix DNA-binding domain"/>
    <property type="match status" value="1"/>
</dbReference>
<dbReference type="OrthoDB" id="2155291at2759"/>
<dbReference type="PROSITE" id="PS51741">
    <property type="entry name" value="F_BAR"/>
    <property type="match status" value="1"/>
</dbReference>
<proteinExistence type="predicted"/>
<feature type="non-terminal residue" evidence="4">
    <location>
        <position position="460"/>
    </location>
</feature>
<dbReference type="InterPro" id="IPR036390">
    <property type="entry name" value="WH_DNA-bd_sf"/>
</dbReference>
<dbReference type="GO" id="GO:0007264">
    <property type="term" value="P:small GTPase-mediated signal transduction"/>
    <property type="evidence" value="ECO:0007669"/>
    <property type="project" value="TreeGrafter"/>
</dbReference>
<evidence type="ECO:0000256" key="1">
    <source>
        <dbReference type="PROSITE-ProRule" id="PRU01077"/>
    </source>
</evidence>
<reference evidence="4" key="1">
    <citation type="journal article" date="2020" name="Fungal Divers.">
        <title>Resolving the Mortierellaceae phylogeny through synthesis of multi-gene phylogenetics and phylogenomics.</title>
        <authorList>
            <person name="Vandepol N."/>
            <person name="Liber J."/>
            <person name="Desiro A."/>
            <person name="Na H."/>
            <person name="Kennedy M."/>
            <person name="Barry K."/>
            <person name="Grigoriev I.V."/>
            <person name="Miller A.N."/>
            <person name="O'Donnell K."/>
            <person name="Stajich J.E."/>
            <person name="Bonito G."/>
        </authorList>
    </citation>
    <scope>NUCLEOTIDE SEQUENCE</scope>
    <source>
        <strain evidence="4">MES-2147</strain>
    </source>
</reference>
<dbReference type="PANTHER" id="PTHR23065:SF17">
    <property type="entry name" value="RHO-GTPASE-ACTIVATING PROTEIN RGD2"/>
    <property type="match status" value="1"/>
</dbReference>
<dbReference type="GO" id="GO:0005096">
    <property type="term" value="F:GTPase activator activity"/>
    <property type="evidence" value="ECO:0007669"/>
    <property type="project" value="TreeGrafter"/>
</dbReference>
<dbReference type="InterPro" id="IPR036388">
    <property type="entry name" value="WH-like_DNA-bd_sf"/>
</dbReference>
<accession>A0A9P6II58</accession>
<protein>
    <recommendedName>
        <fullName evidence="6">F-BAR domain-containing protein</fullName>
    </recommendedName>
</protein>
<dbReference type="SMART" id="SM00049">
    <property type="entry name" value="DEP"/>
    <property type="match status" value="1"/>
</dbReference>
<dbReference type="GO" id="GO:0005886">
    <property type="term" value="C:plasma membrane"/>
    <property type="evidence" value="ECO:0007669"/>
    <property type="project" value="TreeGrafter"/>
</dbReference>
<dbReference type="SUPFAM" id="SSF46785">
    <property type="entry name" value="Winged helix' DNA-binding domain"/>
    <property type="match status" value="1"/>
</dbReference>
<dbReference type="InterPro" id="IPR001060">
    <property type="entry name" value="FCH_dom"/>
</dbReference>
<keyword evidence="1" id="KW-0175">Coiled coil</keyword>
<dbReference type="GO" id="GO:0005737">
    <property type="term" value="C:cytoplasm"/>
    <property type="evidence" value="ECO:0007669"/>
    <property type="project" value="TreeGrafter"/>
</dbReference>
<dbReference type="AlphaFoldDB" id="A0A9P6II58"/>
<dbReference type="GO" id="GO:0000935">
    <property type="term" value="C:division septum"/>
    <property type="evidence" value="ECO:0007669"/>
    <property type="project" value="TreeGrafter"/>
</dbReference>
<dbReference type="Pfam" id="PF00610">
    <property type="entry name" value="DEP"/>
    <property type="match status" value="1"/>
</dbReference>
<name>A0A9P6II58_9FUNG</name>
<dbReference type="SMART" id="SM00055">
    <property type="entry name" value="FCH"/>
    <property type="match status" value="1"/>
</dbReference>
<dbReference type="InterPro" id="IPR027267">
    <property type="entry name" value="AH/BAR_dom_sf"/>
</dbReference>
<comment type="caution">
    <text evidence="4">The sequence shown here is derived from an EMBL/GenBank/DDBJ whole genome shotgun (WGS) entry which is preliminary data.</text>
</comment>
<feature type="domain" description="DEP" evidence="2">
    <location>
        <begin position="225"/>
        <end position="286"/>
    </location>
</feature>
<dbReference type="PROSITE" id="PS50186">
    <property type="entry name" value="DEP"/>
    <property type="match status" value="1"/>
</dbReference>
<evidence type="ECO:0000259" key="3">
    <source>
        <dbReference type="PROSITE" id="PS51741"/>
    </source>
</evidence>
<dbReference type="Gene3D" id="1.20.1270.60">
    <property type="entry name" value="Arfaptin homology (AH) domain/BAR domain"/>
    <property type="match status" value="1"/>
</dbReference>
<feature type="domain" description="F-BAR" evidence="3">
    <location>
        <begin position="12"/>
        <end position="391"/>
    </location>
</feature>
<dbReference type="EMBL" id="JAAAHW010010938">
    <property type="protein sequence ID" value="KAF9921925.1"/>
    <property type="molecule type" value="Genomic_DNA"/>
</dbReference>
<evidence type="ECO:0000259" key="2">
    <source>
        <dbReference type="PROSITE" id="PS50186"/>
    </source>
</evidence>
<dbReference type="GO" id="GO:0007010">
    <property type="term" value="P:cytoskeleton organization"/>
    <property type="evidence" value="ECO:0007669"/>
    <property type="project" value="TreeGrafter"/>
</dbReference>
<dbReference type="InterPro" id="IPR000591">
    <property type="entry name" value="DEP_dom"/>
</dbReference>
<dbReference type="PANTHER" id="PTHR23065">
    <property type="entry name" value="PROLINE-SERINE-THREONINE PHOSPHATASE INTERACTING PROTEIN 1"/>
    <property type="match status" value="1"/>
</dbReference>
<evidence type="ECO:0000313" key="5">
    <source>
        <dbReference type="Proteomes" id="UP000749646"/>
    </source>
</evidence>
<organism evidence="4 5">
    <name type="scientific">Modicella reniformis</name>
    <dbReference type="NCBI Taxonomy" id="1440133"/>
    <lineage>
        <taxon>Eukaryota</taxon>
        <taxon>Fungi</taxon>
        <taxon>Fungi incertae sedis</taxon>
        <taxon>Mucoromycota</taxon>
        <taxon>Mortierellomycotina</taxon>
        <taxon>Mortierellomycetes</taxon>
        <taxon>Mortierellales</taxon>
        <taxon>Mortierellaceae</taxon>
        <taxon>Modicella</taxon>
    </lineage>
</organism>
<dbReference type="Proteomes" id="UP000749646">
    <property type="component" value="Unassembled WGS sequence"/>
</dbReference>
<dbReference type="SUPFAM" id="SSF103657">
    <property type="entry name" value="BAR/IMD domain-like"/>
    <property type="match status" value="1"/>
</dbReference>
<evidence type="ECO:0008006" key="6">
    <source>
        <dbReference type="Google" id="ProtNLM"/>
    </source>
</evidence>
<gene>
    <name evidence="4" type="ORF">BGZ65_009968</name>
</gene>
<keyword evidence="5" id="KW-1185">Reference proteome</keyword>
<dbReference type="Pfam" id="PF00611">
    <property type="entry name" value="FCH"/>
    <property type="match status" value="1"/>
</dbReference>
<sequence length="460" mass="52835">MTAIPLSRFTETKFSESFWSNSRGDYVTGMNVLQAKIEQGAIEDQEILTYIRERIDVEQRYGNALIEMGNRRLKLDGFLRDDGASLRKTFETIKTESVELGNGHLTLAANLRELVLQPIVKFTTQARQTTLQSREDIEGRLKLFDKHLLELDRAHAAYVAKCNVADQTELEASKIAQEDAKTITDADRRHEFASQRFTVQELNKFLRKMREEVPSQDVKVPIMGVYNNCCSGSLIAHWIQQNTKARTVLEAEHIGQSLADEGFLRLIGQRGSNFRATPDNFYQWRDQMFELLEVDDKEEELSLVKKTKQEAEKADAVYLAAVKKADLTRLQLEVGLFTHMDHLQRFEFDRIDSFKNAFLNFAAIFSNIITITQSVADHLLIFQEALRPTNDVQYVIEQYRTGSFVPMPTLYNNFYHGTGLDQVFGVNIDKHCNFTRKKVPQIVMKCLTRIKKSSSNLPDE</sequence>
<dbReference type="InterPro" id="IPR031160">
    <property type="entry name" value="F_BAR_dom"/>
</dbReference>
<evidence type="ECO:0000313" key="4">
    <source>
        <dbReference type="EMBL" id="KAF9921925.1"/>
    </source>
</evidence>